<gene>
    <name evidence="1" type="ORF">BCR35DRAFT_299924</name>
</gene>
<dbReference type="InParanoid" id="A0A1Y2G0Z4"/>
<dbReference type="Proteomes" id="UP000193467">
    <property type="component" value="Unassembled WGS sequence"/>
</dbReference>
<keyword evidence="2" id="KW-1185">Reference proteome</keyword>
<sequence>MRQRVMAVQVNSTRGRIIVEGVVKAPKGLPRDVGRTTSSSLIKHHLQCPLSRKRTYLQLPTKQQPTLPLELDTARAARAPRARLTQPADLPSVPTPRPKVLVSLHPGETQNLLPPPPSPREQVVFAPSAESARSALPPTPPLPPPPPHQLIIAENDLSIMCTSNSRLPPLLLPHPRCPTSWRWQRPTPKPRARARRRKASIRCSSGLIRGRFHVRGGRLGRRRRGGRRRKRGGRMRLGLRSWRRRLGG</sequence>
<dbReference type="EMBL" id="MCGR01000004">
    <property type="protein sequence ID" value="ORY90301.1"/>
    <property type="molecule type" value="Genomic_DNA"/>
</dbReference>
<protein>
    <submittedName>
        <fullName evidence="1">Uncharacterized protein</fullName>
    </submittedName>
</protein>
<organism evidence="1 2">
    <name type="scientific">Leucosporidium creatinivorum</name>
    <dbReference type="NCBI Taxonomy" id="106004"/>
    <lineage>
        <taxon>Eukaryota</taxon>
        <taxon>Fungi</taxon>
        <taxon>Dikarya</taxon>
        <taxon>Basidiomycota</taxon>
        <taxon>Pucciniomycotina</taxon>
        <taxon>Microbotryomycetes</taxon>
        <taxon>Leucosporidiales</taxon>
        <taxon>Leucosporidium</taxon>
    </lineage>
</organism>
<evidence type="ECO:0000313" key="1">
    <source>
        <dbReference type="EMBL" id="ORY90301.1"/>
    </source>
</evidence>
<proteinExistence type="predicted"/>
<accession>A0A1Y2G0Z4</accession>
<comment type="caution">
    <text evidence="1">The sequence shown here is derived from an EMBL/GenBank/DDBJ whole genome shotgun (WGS) entry which is preliminary data.</text>
</comment>
<reference evidence="1 2" key="1">
    <citation type="submission" date="2016-07" db="EMBL/GenBank/DDBJ databases">
        <title>Pervasive Adenine N6-methylation of Active Genes in Fungi.</title>
        <authorList>
            <consortium name="DOE Joint Genome Institute"/>
            <person name="Mondo S.J."/>
            <person name="Dannebaum R.O."/>
            <person name="Kuo R.C."/>
            <person name="Labutti K."/>
            <person name="Haridas S."/>
            <person name="Kuo A."/>
            <person name="Salamov A."/>
            <person name="Ahrendt S.R."/>
            <person name="Lipzen A."/>
            <person name="Sullivan W."/>
            <person name="Andreopoulos W.B."/>
            <person name="Clum A."/>
            <person name="Lindquist E."/>
            <person name="Daum C."/>
            <person name="Ramamoorthy G.K."/>
            <person name="Gryganskyi A."/>
            <person name="Culley D."/>
            <person name="Magnuson J.K."/>
            <person name="James T.Y."/>
            <person name="O'Malley M.A."/>
            <person name="Stajich J.E."/>
            <person name="Spatafora J.W."/>
            <person name="Visel A."/>
            <person name="Grigoriev I.V."/>
        </authorList>
    </citation>
    <scope>NUCLEOTIDE SEQUENCE [LARGE SCALE GENOMIC DNA]</scope>
    <source>
        <strain evidence="1 2">62-1032</strain>
    </source>
</reference>
<evidence type="ECO:0000313" key="2">
    <source>
        <dbReference type="Proteomes" id="UP000193467"/>
    </source>
</evidence>
<name>A0A1Y2G0Z4_9BASI</name>
<dbReference type="AlphaFoldDB" id="A0A1Y2G0Z4"/>